<dbReference type="Proteomes" id="UP000315938">
    <property type="component" value="Unassembled WGS sequence"/>
</dbReference>
<evidence type="ECO:0000313" key="1">
    <source>
        <dbReference type="EMBL" id="TRY00159.1"/>
    </source>
</evidence>
<dbReference type="AlphaFoldDB" id="A0A553IIY7"/>
<comment type="caution">
    <text evidence="1">The sequence shown here is derived from an EMBL/GenBank/DDBJ whole genome shotgun (WGS) entry which is preliminary data.</text>
</comment>
<name>A0A553IIY7_ACHLA</name>
<gene>
    <name evidence="1" type="ORF">FNV44_03700</name>
</gene>
<sequence>MNPRMFSEVINKIHEAFYGEKLTFKSIEDTEVILLNKDEIFTIENHIHTRYRVIFPDYVGKISAFRNLFGRIMNNGDNICDTSDFIDLPKSHVVSIYNYIYHKDINDIKKLKDY</sequence>
<dbReference type="EMBL" id="VKID01000001">
    <property type="protein sequence ID" value="TRY00159.1"/>
    <property type="molecule type" value="Genomic_DNA"/>
</dbReference>
<evidence type="ECO:0000313" key="2">
    <source>
        <dbReference type="Proteomes" id="UP000315938"/>
    </source>
</evidence>
<dbReference type="GeneID" id="41338568"/>
<proteinExistence type="predicted"/>
<organism evidence="1 2">
    <name type="scientific">Acholeplasma laidlawii</name>
    <dbReference type="NCBI Taxonomy" id="2148"/>
    <lineage>
        <taxon>Bacteria</taxon>
        <taxon>Bacillati</taxon>
        <taxon>Mycoplasmatota</taxon>
        <taxon>Mollicutes</taxon>
        <taxon>Acholeplasmatales</taxon>
        <taxon>Acholeplasmataceae</taxon>
        <taxon>Acholeplasma</taxon>
    </lineage>
</organism>
<protein>
    <submittedName>
        <fullName evidence="1">Uncharacterized protein</fullName>
    </submittedName>
</protein>
<reference evidence="1 2" key="1">
    <citation type="submission" date="2019-07" db="EMBL/GenBank/DDBJ databases">
        <title>Genome sequence of Acholeplasma laidlawii strain with increased resistance to erythromycin.</title>
        <authorList>
            <person name="Medvedeva E.S."/>
            <person name="Baranova N.B."/>
            <person name="Siniagina M.N."/>
            <person name="Mouzykantov A."/>
            <person name="Chernova O.A."/>
            <person name="Chernov V.M."/>
        </authorList>
    </citation>
    <scope>NUCLEOTIDE SEQUENCE [LARGE SCALE GENOMIC DNA]</scope>
    <source>
        <strain evidence="1 2">PG8REry</strain>
    </source>
</reference>
<dbReference type="RefSeq" id="WP_012242339.1">
    <property type="nucleotide sequence ID" value="NZ_JACAOE010000001.1"/>
</dbReference>
<accession>A0A553IIY7</accession>